<dbReference type="InterPro" id="IPR002912">
    <property type="entry name" value="ACT_dom"/>
</dbReference>
<dbReference type="KEGG" id="cei:CEPID_05290"/>
<accession>A0A0G3GVN8</accession>
<dbReference type="Proteomes" id="UP000035368">
    <property type="component" value="Chromosome"/>
</dbReference>
<organism evidence="2 3">
    <name type="scientific">Corynebacterium epidermidicanis</name>
    <dbReference type="NCBI Taxonomy" id="1050174"/>
    <lineage>
        <taxon>Bacteria</taxon>
        <taxon>Bacillati</taxon>
        <taxon>Actinomycetota</taxon>
        <taxon>Actinomycetes</taxon>
        <taxon>Mycobacteriales</taxon>
        <taxon>Corynebacteriaceae</taxon>
        <taxon>Corynebacterium</taxon>
    </lineage>
</organism>
<dbReference type="AlphaFoldDB" id="A0A0G3GVN8"/>
<sequence>MSFLVRVVLPDTPGSLGKLAAAFGSVGVNIESVDAVEQSLDGTVTDDIVVTLPPGVLPDTIFSAALQLPGVDIDSIRPFSGRVDRRGQIILLAAVAEERTSHAKAMQRLVDTLPQSMTSGWAIVLRNDDVMRRVAASSAAPEDDGSAPAHVDIDAARILQPDTESWIPERWTLLDASLCIAPIGKTGLLLVIGRPGGPDFLASEVEHIGSLCTIVGSMLQ</sequence>
<dbReference type="STRING" id="1050174.CEPID_05290"/>
<evidence type="ECO:0000313" key="2">
    <source>
        <dbReference type="EMBL" id="AKK02927.1"/>
    </source>
</evidence>
<dbReference type="InterPro" id="IPR045865">
    <property type="entry name" value="ACT-like_dom_sf"/>
</dbReference>
<proteinExistence type="predicted"/>
<evidence type="ECO:0000313" key="3">
    <source>
        <dbReference type="Proteomes" id="UP000035368"/>
    </source>
</evidence>
<dbReference type="EMBL" id="CP011541">
    <property type="protein sequence ID" value="AKK02927.1"/>
    <property type="molecule type" value="Genomic_DNA"/>
</dbReference>
<dbReference type="OrthoDB" id="5243606at2"/>
<dbReference type="RefSeq" id="WP_047240038.1">
    <property type="nucleotide sequence ID" value="NZ_CP011541.1"/>
</dbReference>
<dbReference type="PROSITE" id="PS51671">
    <property type="entry name" value="ACT"/>
    <property type="match status" value="1"/>
</dbReference>
<dbReference type="SUPFAM" id="SSF55021">
    <property type="entry name" value="ACT-like"/>
    <property type="match status" value="1"/>
</dbReference>
<dbReference type="PATRIC" id="fig|1050174.4.peg.1071"/>
<protein>
    <submittedName>
        <fullName evidence="2">ACT domain-containing protein</fullName>
    </submittedName>
</protein>
<evidence type="ECO:0000259" key="1">
    <source>
        <dbReference type="PROSITE" id="PS51671"/>
    </source>
</evidence>
<keyword evidence="3" id="KW-1185">Reference proteome</keyword>
<name>A0A0G3GVN8_9CORY</name>
<gene>
    <name evidence="2" type="ORF">CEPID_05290</name>
</gene>
<feature type="domain" description="ACT" evidence="1">
    <location>
        <begin position="4"/>
        <end position="81"/>
    </location>
</feature>
<reference evidence="2 3" key="1">
    <citation type="submission" date="2015-05" db="EMBL/GenBank/DDBJ databases">
        <title>Complete genome sequence of Corynebacterium epidermidicanis DSM 45586, isolated from the skin of a dog suffering from pruritus.</title>
        <authorList>
            <person name="Ruckert C."/>
            <person name="Albersmeier A."/>
            <person name="Winkler A."/>
            <person name="Tauch A."/>
        </authorList>
    </citation>
    <scope>NUCLEOTIDE SEQUENCE [LARGE SCALE GENOMIC DNA]</scope>
    <source>
        <strain evidence="2 3">DSM 45586</strain>
    </source>
</reference>